<evidence type="ECO:0000256" key="3">
    <source>
        <dbReference type="ARBA" id="ARBA00022989"/>
    </source>
</evidence>
<feature type="transmembrane region" description="Helical" evidence="5">
    <location>
        <begin position="287"/>
        <end position="308"/>
    </location>
</feature>
<dbReference type="PANTHER" id="PTHR36834:SF1">
    <property type="entry name" value="INTEGRAL MEMBRANE PROTEIN"/>
    <property type="match status" value="1"/>
</dbReference>
<dbReference type="Pfam" id="PF06271">
    <property type="entry name" value="RDD"/>
    <property type="match status" value="1"/>
</dbReference>
<feature type="transmembrane region" description="Helical" evidence="5">
    <location>
        <begin position="176"/>
        <end position="200"/>
    </location>
</feature>
<evidence type="ECO:0000256" key="2">
    <source>
        <dbReference type="ARBA" id="ARBA00022692"/>
    </source>
</evidence>
<dbReference type="InterPro" id="IPR010432">
    <property type="entry name" value="RDD"/>
</dbReference>
<feature type="transmembrane region" description="Helical" evidence="5">
    <location>
        <begin position="246"/>
        <end position="266"/>
    </location>
</feature>
<comment type="caution">
    <text evidence="8">The sequence shown here is derived from an EMBL/GenBank/DDBJ whole genome shotgun (WGS) entry which is preliminary data.</text>
</comment>
<feature type="transmembrane region" description="Helical" evidence="5">
    <location>
        <begin position="44"/>
        <end position="64"/>
    </location>
</feature>
<name>A0ABV1L4C6_9BACL</name>
<evidence type="ECO:0000256" key="4">
    <source>
        <dbReference type="ARBA" id="ARBA00023136"/>
    </source>
</evidence>
<evidence type="ECO:0000259" key="6">
    <source>
        <dbReference type="Pfam" id="PF04892"/>
    </source>
</evidence>
<keyword evidence="2 5" id="KW-0812">Transmembrane</keyword>
<feature type="transmembrane region" description="Helical" evidence="5">
    <location>
        <begin position="141"/>
        <end position="164"/>
    </location>
</feature>
<gene>
    <name evidence="8" type="ORF">QJS35_31480</name>
</gene>
<feature type="transmembrane region" description="Helical" evidence="5">
    <location>
        <begin position="314"/>
        <end position="333"/>
    </location>
</feature>
<dbReference type="Pfam" id="PF04892">
    <property type="entry name" value="VanZ"/>
    <property type="match status" value="1"/>
</dbReference>
<feature type="transmembrane region" description="Helical" evidence="5">
    <location>
        <begin position="221"/>
        <end position="240"/>
    </location>
</feature>
<organism evidence="8 9">
    <name type="scientific">Cohnella silvisoli</name>
    <dbReference type="NCBI Taxonomy" id="2873699"/>
    <lineage>
        <taxon>Bacteria</taxon>
        <taxon>Bacillati</taxon>
        <taxon>Bacillota</taxon>
        <taxon>Bacilli</taxon>
        <taxon>Bacillales</taxon>
        <taxon>Paenibacillaceae</taxon>
        <taxon>Cohnella</taxon>
    </lineage>
</organism>
<feature type="domain" description="RDD" evidence="7">
    <location>
        <begin position="216"/>
        <end position="333"/>
    </location>
</feature>
<dbReference type="EMBL" id="JASKHM010000026">
    <property type="protein sequence ID" value="MEQ4486908.1"/>
    <property type="molecule type" value="Genomic_DNA"/>
</dbReference>
<feature type="domain" description="VanZ-like" evidence="6">
    <location>
        <begin position="49"/>
        <end position="191"/>
    </location>
</feature>
<evidence type="ECO:0000256" key="1">
    <source>
        <dbReference type="ARBA" id="ARBA00004141"/>
    </source>
</evidence>
<dbReference type="InterPro" id="IPR021192">
    <property type="entry name" value="UCP031578_Vanz/RDD"/>
</dbReference>
<keyword evidence="9" id="KW-1185">Reference proteome</keyword>
<dbReference type="InterPro" id="IPR053150">
    <property type="entry name" value="Teicoplanin_resist-assoc"/>
</dbReference>
<dbReference type="PIRSF" id="PIRSF031578">
    <property type="entry name" value="Uncharacterised_Vanz_RDD-cont"/>
    <property type="match status" value="1"/>
</dbReference>
<dbReference type="InterPro" id="IPR006976">
    <property type="entry name" value="VanZ-like"/>
</dbReference>
<evidence type="ECO:0000313" key="8">
    <source>
        <dbReference type="EMBL" id="MEQ4486908.1"/>
    </source>
</evidence>
<evidence type="ECO:0000256" key="5">
    <source>
        <dbReference type="SAM" id="Phobius"/>
    </source>
</evidence>
<dbReference type="PANTHER" id="PTHR36834">
    <property type="entry name" value="MEMBRANE PROTEIN-RELATED"/>
    <property type="match status" value="1"/>
</dbReference>
<protein>
    <submittedName>
        <fullName evidence="8">VanZ family protein</fullName>
    </submittedName>
</protein>
<dbReference type="RefSeq" id="WP_232189931.1">
    <property type="nucleotide sequence ID" value="NZ_JAIOAP010000025.1"/>
</dbReference>
<dbReference type="Proteomes" id="UP001493487">
    <property type="component" value="Unassembled WGS sequence"/>
</dbReference>
<feature type="transmembrane region" description="Helical" evidence="5">
    <location>
        <begin position="112"/>
        <end position="134"/>
    </location>
</feature>
<keyword evidence="4 5" id="KW-0472">Membrane</keyword>
<feature type="transmembrane region" description="Helical" evidence="5">
    <location>
        <begin position="12"/>
        <end position="32"/>
    </location>
</feature>
<sequence>MFESYLFPISYAFLSFPIAAALFTLPFLIVQYRRHGYINKYRSFLLYLFLLYLMNALFLVILPLPATLHNDPPNVSSYMQLVPFHFIDDIIRETGVKPESPSTYLHLLKERAFLQVLFNVILFIPFGIFLRYYFRFRWVTCLFASFGLSIFFEITQVTGIYWVFDYPYRLFDVDDLLMNTIGGMIGFVAAEWLSVLLPRIDKLDENTDLTKKRISYTRRSLAFLLDWVILLPVLAVVAVFKIPYGYATLIVGYFIVVPYVTNGLTFGKWIVRIRLKGQGERINVRELVIRYGLLYLPAGVLNVPLFSYWPPALLRLYTLAILLFYAALAFNLLRCVFNRNRRPFYETKSGTNHVITLAKLNQKTSSVNFIHEGKVNRDSDQSGNQVF</sequence>
<proteinExistence type="predicted"/>
<reference evidence="8 9" key="1">
    <citation type="journal article" date="2023" name="Genome Announc.">
        <title>Pan-Genome Analyses of the Genus Cohnella and Proposal of the Novel Species Cohnella silvisoli sp. nov., Isolated from Forest Soil.</title>
        <authorList>
            <person name="Wang C."/>
            <person name="Mao L."/>
            <person name="Bao G."/>
            <person name="Zhu H."/>
        </authorList>
    </citation>
    <scope>NUCLEOTIDE SEQUENCE [LARGE SCALE GENOMIC DNA]</scope>
    <source>
        <strain evidence="8 9">NL03-T5-1</strain>
    </source>
</reference>
<evidence type="ECO:0000313" key="9">
    <source>
        <dbReference type="Proteomes" id="UP001493487"/>
    </source>
</evidence>
<evidence type="ECO:0000259" key="7">
    <source>
        <dbReference type="Pfam" id="PF06271"/>
    </source>
</evidence>
<accession>A0ABV1L4C6</accession>
<keyword evidence="3 5" id="KW-1133">Transmembrane helix</keyword>
<comment type="subcellular location">
    <subcellularLocation>
        <location evidence="1">Membrane</location>
        <topology evidence="1">Multi-pass membrane protein</topology>
    </subcellularLocation>
</comment>